<proteinExistence type="predicted"/>
<dbReference type="PANTHER" id="PTHR11360">
    <property type="entry name" value="MONOCARBOXYLATE TRANSPORTER"/>
    <property type="match status" value="1"/>
</dbReference>
<dbReference type="Pfam" id="PF07690">
    <property type="entry name" value="MFS_1"/>
    <property type="match status" value="1"/>
</dbReference>
<name>A0A6S7GR40_PARCT</name>
<dbReference type="Proteomes" id="UP001152795">
    <property type="component" value="Unassembled WGS sequence"/>
</dbReference>
<evidence type="ECO:0000256" key="1">
    <source>
        <dbReference type="ARBA" id="ARBA00004141"/>
    </source>
</evidence>
<dbReference type="InterPro" id="IPR011701">
    <property type="entry name" value="MFS"/>
</dbReference>
<gene>
    <name evidence="2" type="ORF">PACLA_8A033651</name>
</gene>
<dbReference type="PROSITE" id="PS50850">
    <property type="entry name" value="MFS"/>
    <property type="match status" value="1"/>
</dbReference>
<dbReference type="AlphaFoldDB" id="A0A6S7GR40"/>
<evidence type="ECO:0000313" key="3">
    <source>
        <dbReference type="Proteomes" id="UP001152795"/>
    </source>
</evidence>
<reference evidence="2" key="1">
    <citation type="submission" date="2020-04" db="EMBL/GenBank/DDBJ databases">
        <authorList>
            <person name="Alioto T."/>
            <person name="Alioto T."/>
            <person name="Gomez Garrido J."/>
        </authorList>
    </citation>
    <scope>NUCLEOTIDE SEQUENCE</scope>
    <source>
        <strain evidence="2">A484AB</strain>
    </source>
</reference>
<dbReference type="Gene3D" id="1.20.1250.20">
    <property type="entry name" value="MFS general substrate transporter like domains"/>
    <property type="match status" value="1"/>
</dbReference>
<dbReference type="EMBL" id="CACRXK020002418">
    <property type="protein sequence ID" value="CAB3994213.1"/>
    <property type="molecule type" value="Genomic_DNA"/>
</dbReference>
<dbReference type="GO" id="GO:0016020">
    <property type="term" value="C:membrane"/>
    <property type="evidence" value="ECO:0007669"/>
    <property type="project" value="UniProtKB-SubCell"/>
</dbReference>
<dbReference type="GO" id="GO:0022857">
    <property type="term" value="F:transmembrane transporter activity"/>
    <property type="evidence" value="ECO:0007669"/>
    <property type="project" value="InterPro"/>
</dbReference>
<keyword evidence="3" id="KW-1185">Reference proteome</keyword>
<comment type="subcellular location">
    <subcellularLocation>
        <location evidence="1">Membrane</location>
        <topology evidence="1">Multi-pass membrane protein</topology>
    </subcellularLocation>
</comment>
<protein>
    <submittedName>
        <fullName evidence="2">Monocarboxylate transporter 10-like</fullName>
    </submittedName>
</protein>
<dbReference type="InterPro" id="IPR020846">
    <property type="entry name" value="MFS_dom"/>
</dbReference>
<sequence length="432" mass="47851">MGSEIFEEKDGECKVRENGTIVKDSKRSWFVCLGAICLIGISMGITNCFGVLFVSWTREFQEISRTKIAWVGSFHFIWYMCLCPLCGILTRYFTFRPVVLLGSILFCLGLLISSFVFDISVFYLTYGVIFGTGACLLYMPGIIVVPFCFQRHLATATGLVAAANCAFTMWCGPVYEYLVRHYGWRATLRIVNLFLIPLVVSCALFPSKKQVPSERQSRSFKVSASFGRMVKNKGFLIWILLMTLVYLGIFVPLVHLMSFCQDIGIPTYISVYNITLMSGMETLGKVLSGKLIDILNWNVHTFNILSLLTLAVCITLLPLARTASHVFIFAGFYGFAMGVQSLCVIIITPELSHPDDAKHAVTYLFGALSIPGGVGPVLAAWIFDVSRSYHLAFFIAGGFFACAACLGTLIHLLASRNTSMSYDNVSTTKPVT</sequence>
<comment type="caution">
    <text evidence="2">The sequence shown here is derived from an EMBL/GenBank/DDBJ whole genome shotgun (WGS) entry which is preliminary data.</text>
</comment>
<dbReference type="InterPro" id="IPR036259">
    <property type="entry name" value="MFS_trans_sf"/>
</dbReference>
<dbReference type="InterPro" id="IPR050327">
    <property type="entry name" value="Proton-linked_MCT"/>
</dbReference>
<evidence type="ECO:0000313" key="2">
    <source>
        <dbReference type="EMBL" id="CAB3994213.1"/>
    </source>
</evidence>
<organism evidence="2 3">
    <name type="scientific">Paramuricea clavata</name>
    <name type="common">Red gorgonian</name>
    <name type="synonym">Violescent sea-whip</name>
    <dbReference type="NCBI Taxonomy" id="317549"/>
    <lineage>
        <taxon>Eukaryota</taxon>
        <taxon>Metazoa</taxon>
        <taxon>Cnidaria</taxon>
        <taxon>Anthozoa</taxon>
        <taxon>Octocorallia</taxon>
        <taxon>Malacalcyonacea</taxon>
        <taxon>Plexauridae</taxon>
        <taxon>Paramuricea</taxon>
    </lineage>
</organism>
<dbReference type="PANTHER" id="PTHR11360:SF251">
    <property type="entry name" value="MAJOR FACILITATOR SUPERFAMILY (MFS) PROFILE DOMAIN-CONTAINING PROTEIN"/>
    <property type="match status" value="1"/>
</dbReference>
<accession>A0A6S7GR40</accession>
<dbReference type="SUPFAM" id="SSF103473">
    <property type="entry name" value="MFS general substrate transporter"/>
    <property type="match status" value="1"/>
</dbReference>
<dbReference type="OrthoDB" id="2213137at2759"/>